<dbReference type="InterPro" id="IPR047112">
    <property type="entry name" value="RecG/Mfd"/>
</dbReference>
<dbReference type="RefSeq" id="WP_060793244.1">
    <property type="nucleotide sequence ID" value="NZ_KQ956507.1"/>
</dbReference>
<dbReference type="EC" id="3.6.4.-" evidence="9"/>
<dbReference type="InterPro" id="IPR036101">
    <property type="entry name" value="CarD-like/TRCF_RID_sf"/>
</dbReference>
<dbReference type="SMART" id="SM01058">
    <property type="entry name" value="CarD_TRCF"/>
    <property type="match status" value="1"/>
</dbReference>
<evidence type="ECO:0000256" key="9">
    <source>
        <dbReference type="HAMAP-Rule" id="MF_00969"/>
    </source>
</evidence>
<dbReference type="InterPro" id="IPR041471">
    <property type="entry name" value="UvrB_inter"/>
</dbReference>
<organism evidence="12 13">
    <name type="scientific">Fusobacterium equinum</name>
    <dbReference type="NCBI Taxonomy" id="134605"/>
    <lineage>
        <taxon>Bacteria</taxon>
        <taxon>Fusobacteriati</taxon>
        <taxon>Fusobacteriota</taxon>
        <taxon>Fusobacteriia</taxon>
        <taxon>Fusobacteriales</taxon>
        <taxon>Fusobacteriaceae</taxon>
        <taxon>Fusobacterium</taxon>
    </lineage>
</organism>
<gene>
    <name evidence="9" type="primary">mfd</name>
    <name evidence="12" type="ORF">HMPREF3206_00031</name>
</gene>
<evidence type="ECO:0000259" key="11">
    <source>
        <dbReference type="PROSITE" id="PS51194"/>
    </source>
</evidence>
<dbReference type="GO" id="GO:0006355">
    <property type="term" value="P:regulation of DNA-templated transcription"/>
    <property type="evidence" value="ECO:0007669"/>
    <property type="project" value="UniProtKB-UniRule"/>
</dbReference>
<dbReference type="SMART" id="SM00982">
    <property type="entry name" value="TRCF"/>
    <property type="match status" value="1"/>
</dbReference>
<keyword evidence="3 9" id="KW-0227">DNA damage</keyword>
<dbReference type="EMBL" id="LRPX01000001">
    <property type="protein sequence ID" value="KXA17186.1"/>
    <property type="molecule type" value="Genomic_DNA"/>
</dbReference>
<proteinExistence type="inferred from homology"/>
<evidence type="ECO:0000256" key="3">
    <source>
        <dbReference type="ARBA" id="ARBA00022763"/>
    </source>
</evidence>
<protein>
    <recommendedName>
        <fullName evidence="9">Transcription-repair-coupling factor</fullName>
        <shortName evidence="9">TRCF</shortName>
        <ecNumber evidence="9">3.6.4.-</ecNumber>
    </recommendedName>
</protein>
<dbReference type="GO" id="GO:0003678">
    <property type="term" value="F:DNA helicase activity"/>
    <property type="evidence" value="ECO:0007669"/>
    <property type="project" value="TreeGrafter"/>
</dbReference>
<evidence type="ECO:0000256" key="6">
    <source>
        <dbReference type="ARBA" id="ARBA00022840"/>
    </source>
</evidence>
<dbReference type="InterPro" id="IPR037235">
    <property type="entry name" value="TRCF-like_C_D7"/>
</dbReference>
<dbReference type="Gene3D" id="2.40.10.170">
    <property type="match status" value="1"/>
</dbReference>
<dbReference type="PROSITE" id="PS51194">
    <property type="entry name" value="HELICASE_CTER"/>
    <property type="match status" value="1"/>
</dbReference>
<dbReference type="SUPFAM" id="SSF52540">
    <property type="entry name" value="P-loop containing nucleoside triphosphate hydrolases"/>
    <property type="match status" value="3"/>
</dbReference>
<comment type="similarity">
    <text evidence="9">In the C-terminal section; belongs to the helicase family. RecG subfamily.</text>
</comment>
<sequence length="983" mass="116736">MDKIQKYRGEIPYFIQENCKDILIYICSSYRNLEDYYSVLKDISSLPMYMLERKETEESISQRYELFEFFKKKKKAILLLTLDMFLTKYKEIGSYQIFTVGKEYSITKLVEHLEQQEYTRNYLLEKKGEYSIRGDILDIYPYTDSSPIRIEFFGEEIERISYFDIENQKSFHLLKEYKMYTDNNKIEKSLIPFLNLEKKNYSLFFENIELLSYKLEEMILLEENEREKQKYRKEFENLYENGIELEILQFQYQDLERFKKKEELEAISKSKKIILKSLEIEKYQEIYSNVISKYDKYPYFEGYENEKELVLTDRELKGIRVKREIEKKKKLKISSPEQIQEGEYIIHENYGVGLYLGMEIIDGKDYLRIQYADEDKLFVPLEGIQKIEKYVHVPGIIPEIYHLGTRGFSKKREKLQEDILKFAKEILEIQAKRKSIGGFQYSPDTVWQEEFESSFPYTETSAQKKAIQDVKQDMEMGKIMDRLICGDVGYGKTEIAIRATFKAIMDHKQVVLLAPTTVLAEQHYHRFQERFLNYPIEIAVLSRMKTPKEQKEILEKIKNGSIDLVIGTSRLLSDDLEFKDLGFLIIDEEQKFGVKAKEKFKKIRGNLNILAMTATPIPRTLNLSLLGIRDLSIVDTPPDGRKTIKTFFIEKKEENIVKAILKELAREGQVFYVFNSVKRIEEKVKELEKILPSYVKIDYIHGKMSGKELKYKIEQFENMQIDVLVSTTIIENGIDIENANTMIIEGMEKLGLSQIYQLRGRIGRGRRQSYCYCIISEYKSKKAEEREKSLIELGQGSGLDLSMEDMRIRGAGEILGEKQHGAIETLGYHFYMKMLEEEIAKLKGEKIEETERKLYISLPFAKYIPDFYIQKEEKIVIYKRALSLQTMEEILEFEKEILDRFGKFPQEVIGFFQYLKIQYYCKKFGIYELIETDFKYWIRFEENKVDIDRIVELFSQQKIDYSQRSKQVVFEGNIFNFFEMYKK</sequence>
<keyword evidence="4 9" id="KW-0378">Hydrolase</keyword>
<dbReference type="Gene3D" id="3.90.1150.50">
    <property type="entry name" value="Transcription-repair-coupling factor, D7 domain"/>
    <property type="match status" value="1"/>
</dbReference>
<comment type="caution">
    <text evidence="12">The sequence shown here is derived from an EMBL/GenBank/DDBJ whole genome shotgun (WGS) entry which is preliminary data.</text>
</comment>
<comment type="similarity">
    <text evidence="9">In the N-terminal section; belongs to the UvrB family.</text>
</comment>
<evidence type="ECO:0000313" key="12">
    <source>
        <dbReference type="EMBL" id="KXA17186.1"/>
    </source>
</evidence>
<keyword evidence="5" id="KW-0347">Helicase</keyword>
<dbReference type="STRING" id="134605.HMPREF3206_00031"/>
<evidence type="ECO:0000256" key="7">
    <source>
        <dbReference type="ARBA" id="ARBA00023125"/>
    </source>
</evidence>
<dbReference type="GO" id="GO:0016787">
    <property type="term" value="F:hydrolase activity"/>
    <property type="evidence" value="ECO:0007669"/>
    <property type="project" value="UniProtKB-KW"/>
</dbReference>
<dbReference type="GO" id="GO:0005737">
    <property type="term" value="C:cytoplasm"/>
    <property type="evidence" value="ECO:0007669"/>
    <property type="project" value="UniProtKB-SubCell"/>
</dbReference>
<dbReference type="InterPro" id="IPR004576">
    <property type="entry name" value="Mfd"/>
</dbReference>
<dbReference type="PANTHER" id="PTHR47964:SF1">
    <property type="entry name" value="ATP-DEPENDENT DNA HELICASE HOMOLOG RECG, CHLOROPLASTIC"/>
    <property type="match status" value="1"/>
</dbReference>
<dbReference type="Pfam" id="PF00271">
    <property type="entry name" value="Helicase_C"/>
    <property type="match status" value="1"/>
</dbReference>
<keyword evidence="6 9" id="KW-0067">ATP-binding</keyword>
<evidence type="ECO:0000256" key="5">
    <source>
        <dbReference type="ARBA" id="ARBA00022806"/>
    </source>
</evidence>
<dbReference type="Pfam" id="PF02559">
    <property type="entry name" value="CarD_TRCF_RID"/>
    <property type="match status" value="1"/>
</dbReference>
<dbReference type="GO" id="GO:0005524">
    <property type="term" value="F:ATP binding"/>
    <property type="evidence" value="ECO:0007669"/>
    <property type="project" value="UniProtKB-UniRule"/>
</dbReference>
<dbReference type="Pfam" id="PF03461">
    <property type="entry name" value="TRCF"/>
    <property type="match status" value="1"/>
</dbReference>
<name>A0A133NLL8_9FUSO</name>
<dbReference type="PANTHER" id="PTHR47964">
    <property type="entry name" value="ATP-DEPENDENT DNA HELICASE HOMOLOG RECG, CHLOROPLASTIC"/>
    <property type="match status" value="1"/>
</dbReference>
<dbReference type="SMART" id="SM00490">
    <property type="entry name" value="HELICc"/>
    <property type="match status" value="1"/>
</dbReference>
<keyword evidence="7 9" id="KW-0238">DNA-binding</keyword>
<evidence type="ECO:0000256" key="1">
    <source>
        <dbReference type="ARBA" id="ARBA00022490"/>
    </source>
</evidence>
<reference evidence="13" key="1">
    <citation type="submission" date="2016-01" db="EMBL/GenBank/DDBJ databases">
        <authorList>
            <person name="Mitreva M."/>
            <person name="Pepin K.H."/>
            <person name="Mihindukulasuriya K.A."/>
            <person name="Fulton R."/>
            <person name="Fronick C."/>
            <person name="O'Laughlin M."/>
            <person name="Miner T."/>
            <person name="Herter B."/>
            <person name="Rosa B.A."/>
            <person name="Cordes M."/>
            <person name="Tomlinson C."/>
            <person name="Wollam A."/>
            <person name="Palsikar V.B."/>
            <person name="Mardis E.R."/>
            <person name="Wilson R.K."/>
        </authorList>
    </citation>
    <scope>NUCLEOTIDE SEQUENCE [LARGE SCALE GENOMIC DNA]</scope>
    <source>
        <strain evidence="13">CMW8396</strain>
    </source>
</reference>
<keyword evidence="8 9" id="KW-0234">DNA repair</keyword>
<dbReference type="SMART" id="SM00487">
    <property type="entry name" value="DEXDc"/>
    <property type="match status" value="1"/>
</dbReference>
<dbReference type="HAMAP" id="MF_00969">
    <property type="entry name" value="TRCF"/>
    <property type="match status" value="1"/>
</dbReference>
<dbReference type="SUPFAM" id="SSF143517">
    <property type="entry name" value="TRCF domain-like"/>
    <property type="match status" value="1"/>
</dbReference>
<evidence type="ECO:0000256" key="8">
    <source>
        <dbReference type="ARBA" id="ARBA00023204"/>
    </source>
</evidence>
<dbReference type="PROSITE" id="PS51192">
    <property type="entry name" value="HELICASE_ATP_BIND_1"/>
    <property type="match status" value="1"/>
</dbReference>
<dbReference type="InterPro" id="IPR001650">
    <property type="entry name" value="Helicase_C-like"/>
</dbReference>
<dbReference type="AlphaFoldDB" id="A0A133NLL8"/>
<feature type="domain" description="Helicase C-terminal" evidence="11">
    <location>
        <begin position="656"/>
        <end position="807"/>
    </location>
</feature>
<dbReference type="InterPro" id="IPR027417">
    <property type="entry name" value="P-loop_NTPase"/>
</dbReference>
<dbReference type="Pfam" id="PF17757">
    <property type="entry name" value="UvrB_inter"/>
    <property type="match status" value="1"/>
</dbReference>
<evidence type="ECO:0000313" key="13">
    <source>
        <dbReference type="Proteomes" id="UP000070617"/>
    </source>
</evidence>
<dbReference type="Gene3D" id="3.40.50.11180">
    <property type="match status" value="1"/>
</dbReference>
<dbReference type="GO" id="GO:0000716">
    <property type="term" value="P:transcription-coupled nucleotide-excision repair, DNA damage recognition"/>
    <property type="evidence" value="ECO:0007669"/>
    <property type="project" value="UniProtKB-UniRule"/>
</dbReference>
<dbReference type="InterPro" id="IPR014001">
    <property type="entry name" value="Helicase_ATP-bd"/>
</dbReference>
<dbReference type="InterPro" id="IPR011545">
    <property type="entry name" value="DEAD/DEAH_box_helicase_dom"/>
</dbReference>
<comment type="function">
    <text evidence="9">Couples transcription and DNA repair by recognizing RNA polymerase (RNAP) stalled at DNA lesions. Mediates ATP-dependent release of RNAP and its truncated transcript from the DNA, and recruitment of nucleotide excision repair machinery to the damaged site.</text>
</comment>
<dbReference type="Gene3D" id="3.30.2060.10">
    <property type="entry name" value="Penicillin-binding protein 1b domain"/>
    <property type="match status" value="1"/>
</dbReference>
<dbReference type="Gene3D" id="3.40.50.300">
    <property type="entry name" value="P-loop containing nucleotide triphosphate hydrolases"/>
    <property type="match status" value="2"/>
</dbReference>
<dbReference type="SUPFAM" id="SSF141259">
    <property type="entry name" value="CarD-like"/>
    <property type="match status" value="1"/>
</dbReference>
<accession>A0A133NLL8</accession>
<evidence type="ECO:0000259" key="10">
    <source>
        <dbReference type="PROSITE" id="PS51192"/>
    </source>
</evidence>
<dbReference type="Proteomes" id="UP000070617">
    <property type="component" value="Unassembled WGS sequence"/>
</dbReference>
<dbReference type="InterPro" id="IPR003711">
    <property type="entry name" value="CarD-like/TRCF_RID"/>
</dbReference>
<keyword evidence="1 9" id="KW-0963">Cytoplasm</keyword>
<comment type="subcellular location">
    <subcellularLocation>
        <location evidence="9">Cytoplasm</location>
    </subcellularLocation>
</comment>
<evidence type="ECO:0000256" key="2">
    <source>
        <dbReference type="ARBA" id="ARBA00022741"/>
    </source>
</evidence>
<feature type="domain" description="Helicase ATP-binding" evidence="10">
    <location>
        <begin position="473"/>
        <end position="634"/>
    </location>
</feature>
<keyword evidence="2 9" id="KW-0547">Nucleotide-binding</keyword>
<dbReference type="Pfam" id="PF00270">
    <property type="entry name" value="DEAD"/>
    <property type="match status" value="1"/>
</dbReference>
<dbReference type="InterPro" id="IPR005118">
    <property type="entry name" value="TRCF_C"/>
</dbReference>
<keyword evidence="13" id="KW-1185">Reference proteome</keyword>
<dbReference type="GO" id="GO:0003684">
    <property type="term" value="F:damaged DNA binding"/>
    <property type="evidence" value="ECO:0007669"/>
    <property type="project" value="InterPro"/>
</dbReference>
<evidence type="ECO:0000256" key="4">
    <source>
        <dbReference type="ARBA" id="ARBA00022801"/>
    </source>
</evidence>
<dbReference type="PATRIC" id="fig|134605.3.peg.30"/>
<dbReference type="CDD" id="cd17991">
    <property type="entry name" value="DEXHc_TRCF"/>
    <property type="match status" value="1"/>
</dbReference>